<sequence length="831" mass="95447">MRLATRALRHIRPQRPVPHPRYSLTLPSFQRHADEICYTVVRAGRGTRVFSVSSLRGSVADYDLIHPEILAFSHASVRTNVASQPSQSPSSSSLIQETKAFRKWSGLLADPNRLAVETDFFRQGPAKQWRSLLLVDKFENSGDLALWACLLDYQMRINGPSGVTHVWKALWGRKTLFDVDSSLAQMFWRIMLDGALMSDESSMLEGVWIYSEWMYDLHRVKWPHLYTTVMKHLLRTHQHKRVLQWQLRLIPNFYPGLNEFTSLIKEFVLDKELYQMDTLISLYKTSPEKNLYTALLPYLFNLGESQLARKWRRIFVIHGEEPLLPAPVRPFLRFLKGYYPNDKFTCEELAALKFTPAVAKDEQPDLSRELMNRIHGRTFGITVKNYNDRLGAKWFASSWVSLDVAISVVSAIGIEKIGPLSLQSIALRAGNAKGLLNRIAQLREHGISVIESNYFRLVLYLAKQNDNEVLDDLVRSDLHPEVFDDVNLQTRLIDSAAGTSDWQTLRLLLISKLVAFERSARSVANDVLRLRFERRSQDGVLQILEHMKARNIPLNFEEASHIYDSLIEDYNNDQRRLASQPTIFYLSIFRQLKSMDVPVPLSHWKLIMLNMARRGQIEDLARVSVEVVDMFLSSTSFRPGLVPVHIWDLPAAMRDPLRDVENLLGVYIPQDIPTNHSNHPLRELFDSKGLSEMVENAFLAHPGQGFQPISGAESHRRLAQGSRIAKMIQLLRALNDRGMWIRYRKIRFVVTNCFVNIYGPKTPVDTTQRLMRASNTLRLDEMKTLVDHAWGGELLPPLEDLIKIVRKRPLGATLDSRKPAEPIESESRMDD</sequence>
<reference evidence="1 2" key="1">
    <citation type="submission" date="2023-10" db="EMBL/GenBank/DDBJ databases">
        <title>Draft genome sequence of Xylaria bambusicola isolate GMP-LS, the root and basal stem rot pathogen of sugarcane in Indonesia.</title>
        <authorList>
            <person name="Selvaraj P."/>
            <person name="Muralishankar V."/>
            <person name="Muruganantham S."/>
            <person name="Sp S."/>
            <person name="Haryani S."/>
            <person name="Lau K.J.X."/>
            <person name="Naqvi N.I."/>
        </authorList>
    </citation>
    <scope>NUCLEOTIDE SEQUENCE [LARGE SCALE GENOMIC DNA]</scope>
    <source>
        <strain evidence="1">GMP-LS</strain>
    </source>
</reference>
<accession>A0AAN7U806</accession>
<keyword evidence="2" id="KW-1185">Reference proteome</keyword>
<organism evidence="1 2">
    <name type="scientific">Xylaria bambusicola</name>
    <dbReference type="NCBI Taxonomy" id="326684"/>
    <lineage>
        <taxon>Eukaryota</taxon>
        <taxon>Fungi</taxon>
        <taxon>Dikarya</taxon>
        <taxon>Ascomycota</taxon>
        <taxon>Pezizomycotina</taxon>
        <taxon>Sordariomycetes</taxon>
        <taxon>Xylariomycetidae</taxon>
        <taxon>Xylariales</taxon>
        <taxon>Xylariaceae</taxon>
        <taxon>Xylaria</taxon>
    </lineage>
</organism>
<name>A0AAN7U806_9PEZI</name>
<dbReference type="AlphaFoldDB" id="A0AAN7U806"/>
<dbReference type="Proteomes" id="UP001305414">
    <property type="component" value="Unassembled WGS sequence"/>
</dbReference>
<evidence type="ECO:0000313" key="2">
    <source>
        <dbReference type="Proteomes" id="UP001305414"/>
    </source>
</evidence>
<comment type="caution">
    <text evidence="1">The sequence shown here is derived from an EMBL/GenBank/DDBJ whole genome shotgun (WGS) entry which is preliminary data.</text>
</comment>
<dbReference type="EMBL" id="JAWHQM010000005">
    <property type="protein sequence ID" value="KAK5627280.1"/>
    <property type="molecule type" value="Genomic_DNA"/>
</dbReference>
<gene>
    <name evidence="1" type="ORF">RRF57_002995</name>
</gene>
<protein>
    <recommendedName>
        <fullName evidence="3">Pentatricopeptide repeat domain-containing protein</fullName>
    </recommendedName>
</protein>
<evidence type="ECO:0000313" key="1">
    <source>
        <dbReference type="EMBL" id="KAK5627280.1"/>
    </source>
</evidence>
<evidence type="ECO:0008006" key="3">
    <source>
        <dbReference type="Google" id="ProtNLM"/>
    </source>
</evidence>
<proteinExistence type="predicted"/>